<dbReference type="GO" id="GO:0046872">
    <property type="term" value="F:metal ion binding"/>
    <property type="evidence" value="ECO:0007669"/>
    <property type="project" value="UniProtKB-KW"/>
</dbReference>
<dbReference type="Pfam" id="PF02085">
    <property type="entry name" value="Cytochrom_CIII"/>
    <property type="match status" value="1"/>
</dbReference>
<reference evidence="8" key="1">
    <citation type="journal article" date="2020" name="mSystems">
        <title>Genome- and Community-Level Interaction Insights into Carbon Utilization and Element Cycling Functions of Hydrothermarchaeota in Hydrothermal Sediment.</title>
        <authorList>
            <person name="Zhou Z."/>
            <person name="Liu Y."/>
            <person name="Xu W."/>
            <person name="Pan J."/>
            <person name="Luo Z.H."/>
            <person name="Li M."/>
        </authorList>
    </citation>
    <scope>NUCLEOTIDE SEQUENCE [LARGE SCALE GENOMIC DNA]</scope>
    <source>
        <strain evidence="8">SpSt-477</strain>
    </source>
</reference>
<dbReference type="InterPro" id="IPR020942">
    <property type="entry name" value="Cyt_c_III_dom"/>
</dbReference>
<dbReference type="AlphaFoldDB" id="A0A7C4RSV5"/>
<evidence type="ECO:0000256" key="2">
    <source>
        <dbReference type="ARBA" id="ARBA00022617"/>
    </source>
</evidence>
<dbReference type="PANTHER" id="PTHR39425">
    <property type="entry name" value="LIPOPROTEIN CYTOCHROME C"/>
    <property type="match status" value="1"/>
</dbReference>
<dbReference type="Gene3D" id="3.90.10.10">
    <property type="entry name" value="Cytochrome C3"/>
    <property type="match status" value="2"/>
</dbReference>
<dbReference type="PANTHER" id="PTHR39425:SF1">
    <property type="entry name" value="CYTOCHROME C7-LIKE DOMAIN-CONTAINING PROTEIN"/>
    <property type="match status" value="1"/>
</dbReference>
<dbReference type="GO" id="GO:0009055">
    <property type="term" value="F:electron transfer activity"/>
    <property type="evidence" value="ECO:0007669"/>
    <property type="project" value="InterPro"/>
</dbReference>
<keyword evidence="4" id="KW-0249">Electron transport</keyword>
<evidence type="ECO:0000256" key="5">
    <source>
        <dbReference type="ARBA" id="ARBA00023004"/>
    </source>
</evidence>
<dbReference type="NCBIfam" id="NF041781">
    <property type="entry name" value="mnquin_red_QrcA"/>
    <property type="match status" value="1"/>
</dbReference>
<keyword evidence="6" id="KW-0812">Transmembrane</keyword>
<feature type="domain" description="Class III cytochrome C" evidence="7">
    <location>
        <begin position="53"/>
        <end position="111"/>
    </location>
</feature>
<evidence type="ECO:0000313" key="8">
    <source>
        <dbReference type="EMBL" id="HGU33281.1"/>
    </source>
</evidence>
<evidence type="ECO:0000256" key="1">
    <source>
        <dbReference type="ARBA" id="ARBA00022448"/>
    </source>
</evidence>
<dbReference type="SUPFAM" id="SSF48695">
    <property type="entry name" value="Multiheme cytochromes"/>
    <property type="match status" value="1"/>
</dbReference>
<dbReference type="GO" id="GO:0020037">
    <property type="term" value="F:heme binding"/>
    <property type="evidence" value="ECO:0007669"/>
    <property type="project" value="InterPro"/>
</dbReference>
<evidence type="ECO:0000256" key="4">
    <source>
        <dbReference type="ARBA" id="ARBA00022982"/>
    </source>
</evidence>
<name>A0A7C4RSV5_9BACT</name>
<protein>
    <submittedName>
        <fullName evidence="8">Cytochrome C</fullName>
    </submittedName>
</protein>
<dbReference type="EMBL" id="DSUH01000244">
    <property type="protein sequence ID" value="HGU33281.1"/>
    <property type="molecule type" value="Genomic_DNA"/>
</dbReference>
<keyword evidence="3" id="KW-0479">Metal-binding</keyword>
<sequence length="224" mass="25347">MSEHEHMDAAVADAPHEAEDHGSGGMVFLFFLIGLAASLIVGWVIFPKLLYSQKSQPIDFNHVLHNGLVSDGCASCHFFREDGTFSGSPTLAQCIDCHSDVQGESEEEKRFVEEYVKKGIEVPWLVYARQPNCVFFSHAAHVKIAKMECVTCHGDMGETEHLRPYEYNRITGYSRDIWGHNIAGIKHHTWDRMKMDDCSECHQQKKDMLGSVQTQKEGCFVCHK</sequence>
<dbReference type="InterPro" id="IPR036280">
    <property type="entry name" value="Multihaem_cyt_sf"/>
</dbReference>
<evidence type="ECO:0000259" key="7">
    <source>
        <dbReference type="Pfam" id="PF02085"/>
    </source>
</evidence>
<accession>A0A7C4RSV5</accession>
<keyword evidence="5" id="KW-0408">Iron</keyword>
<organism evidence="8">
    <name type="scientific">Desulfatirhabdium butyrativorans</name>
    <dbReference type="NCBI Taxonomy" id="340467"/>
    <lineage>
        <taxon>Bacteria</taxon>
        <taxon>Pseudomonadati</taxon>
        <taxon>Thermodesulfobacteriota</taxon>
        <taxon>Desulfobacteria</taxon>
        <taxon>Desulfobacterales</taxon>
        <taxon>Desulfatirhabdiaceae</taxon>
        <taxon>Desulfatirhabdium</taxon>
    </lineage>
</organism>
<evidence type="ECO:0000256" key="6">
    <source>
        <dbReference type="SAM" id="Phobius"/>
    </source>
</evidence>
<proteinExistence type="predicted"/>
<dbReference type="InterPro" id="IPR053547">
    <property type="entry name" value="Multiheme_cyt_c_menaq_reduct"/>
</dbReference>
<keyword evidence="2" id="KW-0349">Heme</keyword>
<feature type="transmembrane region" description="Helical" evidence="6">
    <location>
        <begin position="26"/>
        <end position="46"/>
    </location>
</feature>
<comment type="caution">
    <text evidence="8">The sequence shown here is derived from an EMBL/GenBank/DDBJ whole genome shotgun (WGS) entry which is preliminary data.</text>
</comment>
<keyword evidence="6" id="KW-1133">Transmembrane helix</keyword>
<keyword evidence="6" id="KW-0472">Membrane</keyword>
<keyword evidence="1" id="KW-0813">Transport</keyword>
<evidence type="ECO:0000256" key="3">
    <source>
        <dbReference type="ARBA" id="ARBA00022723"/>
    </source>
</evidence>
<gene>
    <name evidence="8" type="ORF">ENS29_10555</name>
</gene>
<dbReference type="CDD" id="cd08168">
    <property type="entry name" value="Cytochrom_C3"/>
    <property type="match status" value="1"/>
</dbReference>